<gene>
    <name evidence="1" type="ORF">FOZ62_009854</name>
</gene>
<dbReference type="Proteomes" id="UP000574390">
    <property type="component" value="Unassembled WGS sequence"/>
</dbReference>
<evidence type="ECO:0000313" key="1">
    <source>
        <dbReference type="EMBL" id="KAF4687082.1"/>
    </source>
</evidence>
<sequence>MPSPEIGDEAFVERFVAAAITAGWSTRSICDLPLKYAFEALGRSPPIQINKHLVRRVRQSLASKQRVRMVGDVLFSYGVHQAPLGIILDYWTPSHSVVPHIGAALVIKSPNSDGKLKVYPYSFRRLKLTEGEKSLEVRNFLLNEVIIPLAEGFQLTVNYLISDNAANMLAATKAVISEITDIPPISDAVVGVEAGPSSLASVYGKFKEERSKLVAVSSGCLAHSSNLALRSLSAPGSQFGFVIDLICTTRRFTSFSIVARLYSQEGGTRIREFFEVRWNSSVQGLRSVLKNWAIIQKVVRRFEPEGDLAGRLTGSASRALMAVKALIFSRRSHQKAREAYLVLRKLWKLTDTLQADCCDAASGLSHFERVIKDLIEEKCMNTSSKQTLSDRLTKTMANRSFVPLLIPKNWRDDREWQKQAFADGGAELKRFCECSPGIISLESALTSLEDYLLRRGEHSFEMGQPRPSASSYWSRFETSVDLARYMVIISMSPSSSAAIERIFSRSRFCMNLNMKASTIFECTAISWDLKDVLLERYSRATDKAPVIDLDSDSDADSVSDLDLASLPSTPSDLVSDILSPRSPCRVDSDAESVSVIYDDSDLSSGSDDGMEVFSGAASDVTVVSASEESVDSPVMTHAHKRSRTTIASRDITHEFLTKNGERGMRCRHHLEDESTGRLATWECILYEDTSAESSAPSSSSRPVRRSRRVYFIYYVMTDQRTDETFTIQQLRGMVISGEIDFIQ</sequence>
<evidence type="ECO:0000313" key="2">
    <source>
        <dbReference type="Proteomes" id="UP000574390"/>
    </source>
</evidence>
<reference evidence="1 2" key="1">
    <citation type="submission" date="2020-04" db="EMBL/GenBank/DDBJ databases">
        <title>Perkinsus olseni comparative genomics.</title>
        <authorList>
            <person name="Bogema D.R."/>
        </authorList>
    </citation>
    <scope>NUCLEOTIDE SEQUENCE [LARGE SCALE GENOMIC DNA]</scope>
    <source>
        <strain evidence="1">ATCC PRA-205</strain>
    </source>
</reference>
<protein>
    <submittedName>
        <fullName evidence="1">Uncharacterized protein</fullName>
    </submittedName>
</protein>
<organism evidence="1 2">
    <name type="scientific">Perkinsus olseni</name>
    <name type="common">Perkinsus atlanticus</name>
    <dbReference type="NCBI Taxonomy" id="32597"/>
    <lineage>
        <taxon>Eukaryota</taxon>
        <taxon>Sar</taxon>
        <taxon>Alveolata</taxon>
        <taxon>Perkinsozoa</taxon>
        <taxon>Perkinsea</taxon>
        <taxon>Perkinsida</taxon>
        <taxon>Perkinsidae</taxon>
        <taxon>Perkinsus</taxon>
    </lineage>
</organism>
<dbReference type="EMBL" id="JABANM010036823">
    <property type="protein sequence ID" value="KAF4687082.1"/>
    <property type="molecule type" value="Genomic_DNA"/>
</dbReference>
<proteinExistence type="predicted"/>
<name>A0A7J6NT47_PEROL</name>
<accession>A0A7J6NT47</accession>
<dbReference type="AlphaFoldDB" id="A0A7J6NT47"/>
<comment type="caution">
    <text evidence="1">The sequence shown here is derived from an EMBL/GenBank/DDBJ whole genome shotgun (WGS) entry which is preliminary data.</text>
</comment>